<evidence type="ECO:0000256" key="10">
    <source>
        <dbReference type="ARBA" id="ARBA00023239"/>
    </source>
</evidence>
<feature type="compositionally biased region" description="Polar residues" evidence="12">
    <location>
        <begin position="217"/>
        <end position="236"/>
    </location>
</feature>
<gene>
    <name evidence="15" type="primary">LOC108561468</name>
</gene>
<comment type="cofactor">
    <cofactor evidence="1 11">
        <name>Mn(2+)</name>
        <dbReference type="ChEBI" id="CHEBI:29035"/>
    </cofactor>
</comment>
<keyword evidence="9 11" id="KW-0464">Manganese</keyword>
<dbReference type="CDD" id="cd21159">
    <property type="entry name" value="XendoU"/>
    <property type="match status" value="1"/>
</dbReference>
<evidence type="ECO:0000256" key="8">
    <source>
        <dbReference type="ARBA" id="ARBA00022884"/>
    </source>
</evidence>
<feature type="region of interest" description="Disordered" evidence="12">
    <location>
        <begin position="35"/>
        <end position="85"/>
    </location>
</feature>
<proteinExistence type="inferred from homology"/>
<keyword evidence="5 11" id="KW-0479">Metal-binding</keyword>
<keyword evidence="6 11" id="KW-0255">Endonuclease</keyword>
<dbReference type="PROSITE" id="PS51959">
    <property type="entry name" value="ENDOU"/>
    <property type="match status" value="1"/>
</dbReference>
<evidence type="ECO:0000259" key="13">
    <source>
        <dbReference type="PROSITE" id="PS51959"/>
    </source>
</evidence>
<evidence type="ECO:0000256" key="3">
    <source>
        <dbReference type="ARBA" id="ARBA00011245"/>
    </source>
</evidence>
<dbReference type="PANTHER" id="PTHR12439">
    <property type="entry name" value="PLACENTAL PROTEIN 11-RELATED"/>
    <property type="match status" value="1"/>
</dbReference>
<keyword evidence="7 11" id="KW-0378">Hydrolase</keyword>
<reference evidence="15" key="1">
    <citation type="submission" date="2025-08" db="UniProtKB">
        <authorList>
            <consortium name="RefSeq"/>
        </authorList>
    </citation>
    <scope>IDENTIFICATION</scope>
    <source>
        <tissue evidence="15">Whole Larva</tissue>
    </source>
</reference>
<name>A0ABM1MJZ9_NICVS</name>
<evidence type="ECO:0000256" key="1">
    <source>
        <dbReference type="ARBA" id="ARBA00001936"/>
    </source>
</evidence>
<keyword evidence="14" id="KW-1185">Reference proteome</keyword>
<organism evidence="14 15">
    <name type="scientific">Nicrophorus vespilloides</name>
    <name type="common">Boreal carrion beetle</name>
    <dbReference type="NCBI Taxonomy" id="110193"/>
    <lineage>
        <taxon>Eukaryota</taxon>
        <taxon>Metazoa</taxon>
        <taxon>Ecdysozoa</taxon>
        <taxon>Arthropoda</taxon>
        <taxon>Hexapoda</taxon>
        <taxon>Insecta</taxon>
        <taxon>Pterygota</taxon>
        <taxon>Neoptera</taxon>
        <taxon>Endopterygota</taxon>
        <taxon>Coleoptera</taxon>
        <taxon>Polyphaga</taxon>
        <taxon>Staphyliniformia</taxon>
        <taxon>Silphidae</taxon>
        <taxon>Nicrophorinae</taxon>
        <taxon>Nicrophorus</taxon>
    </lineage>
</organism>
<keyword evidence="10" id="KW-0456">Lyase</keyword>
<evidence type="ECO:0000256" key="6">
    <source>
        <dbReference type="ARBA" id="ARBA00022759"/>
    </source>
</evidence>
<feature type="signal peptide" evidence="11">
    <location>
        <begin position="1"/>
        <end position="24"/>
    </location>
</feature>
<keyword evidence="11" id="KW-0732">Signal</keyword>
<evidence type="ECO:0000256" key="5">
    <source>
        <dbReference type="ARBA" id="ARBA00022723"/>
    </source>
</evidence>
<accession>A0ABM1MJZ9</accession>
<keyword evidence="8 11" id="KW-0694">RNA-binding</keyword>
<comment type="similarity">
    <text evidence="2 11">Belongs to the ENDOU family.</text>
</comment>
<evidence type="ECO:0000256" key="12">
    <source>
        <dbReference type="SAM" id="MobiDB-lite"/>
    </source>
</evidence>
<dbReference type="GeneID" id="108561468"/>
<evidence type="ECO:0000256" key="7">
    <source>
        <dbReference type="ARBA" id="ARBA00022801"/>
    </source>
</evidence>
<dbReference type="InterPro" id="IPR039787">
    <property type="entry name" value="ENDOU"/>
</dbReference>
<sequence length="507" mass="56972">MAVNLNYITSLFIALCLLVINIYCADLLPSNPNPNNSVQFKPNQDASHSSTTPWPELGQRRPYRPNNMPNNMPSSSTPPTWVRPVQGGTRDFVNPLIKNVPTNYSAPVWVRPTPPSTQPIRDFVSSPKTNLVGPNPTTPKSPTQMAPIQPNRDFVSSPRTNAIAPGPTTPKPTSSLKQTEPKIDFVNSKFTTAKPIQTAIRDFVLNERGTVKPAVQNPKQSVTSTTQKPISSSGPTTPKAGKISEDDELREFSETLWKKDVNSALKYITINYQGKTRSSSSKDEAPEPLFTIHPDAFKIPSIEKLLLLHNNYILDSSQNEVYTAQEKIEENNFLDTILSTPVMQHTRNFLIKKGKLSRDPKQFKDLLKQYWFNMYSRGGGRIGSSGFEHVFLAEIKNDAVSGLHNWIFFNQEEKKNKANYLGYMKKIEFDKGALLKYHFKFHNIDKPVGTLFIGSSPELEIALYSTCFILRPDDACPVRAAGNNYAIRTHSYRYRGKNMIGSAYLEI</sequence>
<comment type="subunit">
    <text evidence="3 11">Monomer.</text>
</comment>
<evidence type="ECO:0000313" key="15">
    <source>
        <dbReference type="RefSeq" id="XP_017774899.1"/>
    </source>
</evidence>
<dbReference type="Proteomes" id="UP000695000">
    <property type="component" value="Unplaced"/>
</dbReference>
<dbReference type="Pfam" id="PF09412">
    <property type="entry name" value="XendoU"/>
    <property type="match status" value="1"/>
</dbReference>
<dbReference type="InterPro" id="IPR018998">
    <property type="entry name" value="EndoU_C"/>
</dbReference>
<feature type="region of interest" description="Disordered" evidence="12">
    <location>
        <begin position="125"/>
        <end position="149"/>
    </location>
</feature>
<feature type="region of interest" description="Disordered" evidence="12">
    <location>
        <begin position="214"/>
        <end position="242"/>
    </location>
</feature>
<feature type="domain" description="EndoU" evidence="13">
    <location>
        <begin position="245"/>
        <end position="507"/>
    </location>
</feature>
<dbReference type="RefSeq" id="XP_017774899.1">
    <property type="nucleotide sequence ID" value="XM_017919410.1"/>
</dbReference>
<feature type="compositionally biased region" description="Low complexity" evidence="12">
    <location>
        <begin position="65"/>
        <end position="80"/>
    </location>
</feature>
<evidence type="ECO:0000256" key="2">
    <source>
        <dbReference type="ARBA" id="ARBA00010168"/>
    </source>
</evidence>
<evidence type="ECO:0000256" key="9">
    <source>
        <dbReference type="ARBA" id="ARBA00023211"/>
    </source>
</evidence>
<evidence type="ECO:0000256" key="4">
    <source>
        <dbReference type="ARBA" id="ARBA00022722"/>
    </source>
</evidence>
<dbReference type="SUPFAM" id="SSF142877">
    <property type="entry name" value="EndoU-like"/>
    <property type="match status" value="1"/>
</dbReference>
<protein>
    <submittedName>
        <fullName evidence="15">Poly(U)-specific endoribonuclease homolog</fullName>
    </submittedName>
</protein>
<feature type="compositionally biased region" description="Polar residues" evidence="12">
    <location>
        <begin position="38"/>
        <end position="53"/>
    </location>
</feature>
<dbReference type="PANTHER" id="PTHR12439:SF42">
    <property type="entry name" value="ENDORIBONUCLEASE-RELATED"/>
    <property type="match status" value="1"/>
</dbReference>
<keyword evidence="4 11" id="KW-0540">Nuclease</keyword>
<evidence type="ECO:0000256" key="11">
    <source>
        <dbReference type="RuleBase" id="RU367085"/>
    </source>
</evidence>
<evidence type="ECO:0000313" key="14">
    <source>
        <dbReference type="Proteomes" id="UP000695000"/>
    </source>
</evidence>
<feature type="chain" id="PRO_5044980020" evidence="11">
    <location>
        <begin position="25"/>
        <end position="507"/>
    </location>
</feature>
<dbReference type="InterPro" id="IPR037227">
    <property type="entry name" value="EndoU-like"/>
</dbReference>